<name>A0A920CUT7_9BACL</name>
<dbReference type="PANTHER" id="PTHR43630:SF2">
    <property type="entry name" value="GLYCOSYLTRANSFERASE"/>
    <property type="match status" value="1"/>
</dbReference>
<dbReference type="PANTHER" id="PTHR43630">
    <property type="entry name" value="POLY-BETA-1,6-N-ACETYL-D-GLUCOSAMINE SYNTHASE"/>
    <property type="match status" value="1"/>
</dbReference>
<protein>
    <recommendedName>
        <fullName evidence="1">Glycosyltransferase 2-like domain-containing protein</fullName>
    </recommendedName>
</protein>
<dbReference type="Proteomes" id="UP000683139">
    <property type="component" value="Unassembled WGS sequence"/>
</dbReference>
<accession>A0A920CUT7</accession>
<dbReference type="SUPFAM" id="SSF53448">
    <property type="entry name" value="Nucleotide-diphospho-sugar transferases"/>
    <property type="match status" value="1"/>
</dbReference>
<keyword evidence="3" id="KW-1185">Reference proteome</keyword>
<gene>
    <name evidence="2" type="ORF">J40TS1_30190</name>
</gene>
<comment type="caution">
    <text evidence="2">The sequence shown here is derived from an EMBL/GenBank/DDBJ whole genome shotgun (WGS) entry which is preliminary data.</text>
</comment>
<dbReference type="SUPFAM" id="SSF48452">
    <property type="entry name" value="TPR-like"/>
    <property type="match status" value="1"/>
</dbReference>
<evidence type="ECO:0000313" key="3">
    <source>
        <dbReference type="Proteomes" id="UP000683139"/>
    </source>
</evidence>
<evidence type="ECO:0000259" key="1">
    <source>
        <dbReference type="Pfam" id="PF00535"/>
    </source>
</evidence>
<dbReference type="Pfam" id="PF00535">
    <property type="entry name" value="Glycos_transf_2"/>
    <property type="match status" value="1"/>
</dbReference>
<sequence>MKLSSELTKEGRLSLVKVAVYAITKNEEQFVERWIDSMQEADLIIVTDTGSTDSTVTKLRARGALVYQVKVDPWRFDVARNISLNFVPGDVDVCVCTDLDEVLEEGWREKLERAWTKSTTQLKYRYTWSFNPDGSRGLTFWYDKIHRRHGFRWSHPVHEFLKYYGSDHEYAWEGDIQLNHYPDPQKSRAQYLPLLEMAVREDPEDDRNMHYLGREYMFYGYWDQCIDTLQKHLELPRSQWREERCASMRYIARAYKEKGEYDKAGSWLYKAIAEVPYMREPYVEMARLAYQKEDWPRIYHMVHEALKIKEKSDIYKNEAFAWDSTIYDLGALASYGLGLLEQACEFARTAAEMSPQNERLQNNYSIIRSKLKKQV</sequence>
<evidence type="ECO:0000313" key="2">
    <source>
        <dbReference type="EMBL" id="GIP17377.1"/>
    </source>
</evidence>
<dbReference type="AlphaFoldDB" id="A0A920CUT7"/>
<dbReference type="EMBL" id="BOSE01000005">
    <property type="protein sequence ID" value="GIP17377.1"/>
    <property type="molecule type" value="Genomic_DNA"/>
</dbReference>
<feature type="domain" description="Glycosyltransferase 2-like" evidence="1">
    <location>
        <begin position="23"/>
        <end position="119"/>
    </location>
</feature>
<dbReference type="RefSeq" id="WP_246563595.1">
    <property type="nucleotide sequence ID" value="NZ_BOSE01000005.1"/>
</dbReference>
<reference evidence="2" key="1">
    <citation type="submission" date="2021-03" db="EMBL/GenBank/DDBJ databases">
        <title>Antimicrobial resistance genes in bacteria isolated from Japanese honey, and their potential for conferring macrolide and lincosamide resistance in the American foulbrood pathogen Paenibacillus larvae.</title>
        <authorList>
            <person name="Okamoto M."/>
            <person name="Kumagai M."/>
            <person name="Kanamori H."/>
            <person name="Takamatsu D."/>
        </authorList>
    </citation>
    <scope>NUCLEOTIDE SEQUENCE</scope>
    <source>
        <strain evidence="2">J40TS1</strain>
    </source>
</reference>
<organism evidence="2 3">
    <name type="scientific">Paenibacillus montaniterrae</name>
    <dbReference type="NCBI Taxonomy" id="429341"/>
    <lineage>
        <taxon>Bacteria</taxon>
        <taxon>Bacillati</taxon>
        <taxon>Bacillota</taxon>
        <taxon>Bacilli</taxon>
        <taxon>Bacillales</taxon>
        <taxon>Paenibacillaceae</taxon>
        <taxon>Paenibacillus</taxon>
    </lineage>
</organism>
<dbReference type="Gene3D" id="1.25.40.10">
    <property type="entry name" value="Tetratricopeptide repeat domain"/>
    <property type="match status" value="2"/>
</dbReference>
<dbReference type="InterPro" id="IPR011990">
    <property type="entry name" value="TPR-like_helical_dom_sf"/>
</dbReference>
<dbReference type="Gene3D" id="3.90.550.10">
    <property type="entry name" value="Spore Coat Polysaccharide Biosynthesis Protein SpsA, Chain A"/>
    <property type="match status" value="1"/>
</dbReference>
<proteinExistence type="predicted"/>
<dbReference type="InterPro" id="IPR029044">
    <property type="entry name" value="Nucleotide-diphossugar_trans"/>
</dbReference>
<dbReference type="InterPro" id="IPR001173">
    <property type="entry name" value="Glyco_trans_2-like"/>
</dbReference>